<dbReference type="AlphaFoldDB" id="A0A0E4BPI9"/>
<name>A0A0E4BPI9_9BRAD</name>
<evidence type="ECO:0000313" key="1">
    <source>
        <dbReference type="EMBL" id="BAR57421.1"/>
    </source>
</evidence>
<reference evidence="1 2" key="1">
    <citation type="submission" date="2014-11" db="EMBL/GenBank/DDBJ databases">
        <title>Symbiosis island explosion on the genome of extra-slow-growing strains of soybean bradyrhizobia with massive insertion sequences.</title>
        <authorList>
            <person name="Iida T."/>
            <person name="Minamisawa K."/>
        </authorList>
    </citation>
    <scope>NUCLEOTIDE SEQUENCE [LARGE SCALE GENOMIC DNA]</scope>
    <source>
        <strain evidence="1 2">NK6</strain>
    </source>
</reference>
<protein>
    <recommendedName>
        <fullName evidence="3">RiboL-PSP-HEPN domain-containing protein</fullName>
    </recommendedName>
</protein>
<evidence type="ECO:0008006" key="3">
    <source>
        <dbReference type="Google" id="ProtNLM"/>
    </source>
</evidence>
<accession>A0A0E4BPI9</accession>
<gene>
    <name evidence="1" type="ORF">NK6_4253</name>
</gene>
<dbReference type="EMBL" id="AP014685">
    <property type="protein sequence ID" value="BAR57421.1"/>
    <property type="molecule type" value="Genomic_DNA"/>
</dbReference>
<dbReference type="Proteomes" id="UP000063308">
    <property type="component" value="Chromosome"/>
</dbReference>
<evidence type="ECO:0000313" key="2">
    <source>
        <dbReference type="Proteomes" id="UP000063308"/>
    </source>
</evidence>
<sequence length="149" mass="16884">MKSDDPRLEQAHKAMIERIAKYEERIVTTLKGHLAAEQALDDLLKKARRRRKRPFAGKIDVAQKLFLPDLTNEMWDVLEAGNDLRNAIAHGKPEGTITQRLVDVRKALLAWVSPEQRSGIEAMTEPQLISTAFFQCASFIVVATDKMKD</sequence>
<proteinExistence type="predicted"/>
<organism evidence="1 2">
    <name type="scientific">Bradyrhizobium diazoefficiens</name>
    <dbReference type="NCBI Taxonomy" id="1355477"/>
    <lineage>
        <taxon>Bacteria</taxon>
        <taxon>Pseudomonadati</taxon>
        <taxon>Pseudomonadota</taxon>
        <taxon>Alphaproteobacteria</taxon>
        <taxon>Hyphomicrobiales</taxon>
        <taxon>Nitrobacteraceae</taxon>
        <taxon>Bradyrhizobium</taxon>
    </lineage>
</organism>